<sequence>MLQLQALEIGEKNGIGNFRATPSWQKLSKPRHKFSMRARTRQGQNSPEESSLVAVQLGDLVRRTAKELGISKIFNADQNACFVLNILPKALAKTEEKTVWVRCSGKEKERATVILLGDSNGGKYPPTVVFKIKRSAFEETAQENLRVRHGFGSKVWKEVRAIEDATGLSIFDNTTAWWNELQQLQFLAQHFAQRHDMSQAVLLLLDDFSGPVIAKVVAYAKEINVVVLKVPPRFTSVCQPADVSWMKPFKDKMRGQWIDFLRLQIRERRQQTTTQQTTTAFKMKSPIRTDTGEWIDAAWRDLSAETIRAGYSREHMRTEKVQPAFSELIAELESFHVVDIKFGDTDSDDDFDR</sequence>
<dbReference type="EMBL" id="FR824091">
    <property type="protein sequence ID" value="CCA18205.1"/>
    <property type="molecule type" value="Genomic_DNA"/>
</dbReference>
<reference evidence="2" key="1">
    <citation type="journal article" date="2011" name="PLoS Biol.">
        <title>Gene gain and loss during evolution of obligate parasitism in the white rust pathogen of Arabidopsis thaliana.</title>
        <authorList>
            <person name="Kemen E."/>
            <person name="Gardiner A."/>
            <person name="Schultz-Larsen T."/>
            <person name="Kemen A.C."/>
            <person name="Balmuth A.L."/>
            <person name="Robert-Seilaniantz A."/>
            <person name="Bailey K."/>
            <person name="Holub E."/>
            <person name="Studholme D.J."/>
            <person name="Maclean D."/>
            <person name="Jones J.D."/>
        </authorList>
    </citation>
    <scope>NUCLEOTIDE SEQUENCE</scope>
</reference>
<name>F0WAN4_9STRA</name>
<feature type="domain" description="DDE-1" evidence="1">
    <location>
        <begin position="108"/>
        <end position="311"/>
    </location>
</feature>
<organism evidence="2">
    <name type="scientific">Albugo laibachii Nc14</name>
    <dbReference type="NCBI Taxonomy" id="890382"/>
    <lineage>
        <taxon>Eukaryota</taxon>
        <taxon>Sar</taxon>
        <taxon>Stramenopiles</taxon>
        <taxon>Oomycota</taxon>
        <taxon>Peronosporomycetes</taxon>
        <taxon>Albuginales</taxon>
        <taxon>Albuginaceae</taxon>
        <taxon>Albugo</taxon>
    </lineage>
</organism>
<accession>F0WAN4</accession>
<reference evidence="2" key="2">
    <citation type="submission" date="2011-02" db="EMBL/GenBank/DDBJ databases">
        <authorList>
            <person name="MacLean D."/>
        </authorList>
    </citation>
    <scope>NUCLEOTIDE SEQUENCE</scope>
</reference>
<dbReference type="InterPro" id="IPR050863">
    <property type="entry name" value="CenT-Element_Derived"/>
</dbReference>
<dbReference type="InterPro" id="IPR004875">
    <property type="entry name" value="DDE_SF_endonuclease_dom"/>
</dbReference>
<evidence type="ECO:0000313" key="2">
    <source>
        <dbReference type="EMBL" id="CCA18205.1"/>
    </source>
</evidence>
<gene>
    <name evidence="2" type="primary">AlNc14C46G3748</name>
    <name evidence="2" type="ORF">ALNC14_043480</name>
</gene>
<dbReference type="PANTHER" id="PTHR19303:SF57">
    <property type="entry name" value="HTH CENPB-TYPE DOMAIN-CONTAINING PROTEIN"/>
    <property type="match status" value="1"/>
</dbReference>
<proteinExistence type="predicted"/>
<dbReference type="HOGENOM" id="CLU_031434_0_0_1"/>
<dbReference type="GO" id="GO:0003677">
    <property type="term" value="F:DNA binding"/>
    <property type="evidence" value="ECO:0007669"/>
    <property type="project" value="TreeGrafter"/>
</dbReference>
<dbReference type="PANTHER" id="PTHR19303">
    <property type="entry name" value="TRANSPOSON"/>
    <property type="match status" value="1"/>
</dbReference>
<dbReference type="AlphaFoldDB" id="F0WAN4"/>
<dbReference type="Pfam" id="PF03184">
    <property type="entry name" value="DDE_1"/>
    <property type="match status" value="1"/>
</dbReference>
<protein>
    <submittedName>
        <fullName evidence="2">Uncharacterized protein AlNc14C46G3748</fullName>
    </submittedName>
</protein>
<evidence type="ECO:0000259" key="1">
    <source>
        <dbReference type="Pfam" id="PF03184"/>
    </source>
</evidence>
<dbReference type="GO" id="GO:0005634">
    <property type="term" value="C:nucleus"/>
    <property type="evidence" value="ECO:0007669"/>
    <property type="project" value="TreeGrafter"/>
</dbReference>